<dbReference type="Proteomes" id="UP001549143">
    <property type="component" value="Unassembled WGS sequence"/>
</dbReference>
<proteinExistence type="predicted"/>
<gene>
    <name evidence="1" type="ORF">ABID44_002825</name>
</gene>
<dbReference type="InterPro" id="IPR007438">
    <property type="entry name" value="DUF488"/>
</dbReference>
<sequence>MDYHRHLELPLGLARFHIDMATFLTVGHSNRSLDEFVEMLREARISLLIDVRSFPRSRTNPAFNIESFPTALGDVQIGYRHCPDLGGRRPKQKNVDETINAFWRVQSFHNYADYALADAFGAALSEVIRLGELYRLALMCSEAVWWRCHRRIITDYLLLKGHHVDHLMALGRYEHAKFTSGAVKTSDGKVTYPLGINTRSGGAA</sequence>
<accession>A0ABV2KN18</accession>
<comment type="caution">
    <text evidence="1">The sequence shown here is derived from an EMBL/GenBank/DDBJ whole genome shotgun (WGS) entry which is preliminary data.</text>
</comment>
<dbReference type="InterPro" id="IPR014519">
    <property type="entry name" value="UCP024492"/>
</dbReference>
<name>A0ABV2KN18_9HYPH</name>
<keyword evidence="2" id="KW-1185">Reference proteome</keyword>
<dbReference type="PIRSF" id="PIRSF024492">
    <property type="entry name" value="UCP024492"/>
    <property type="match status" value="1"/>
</dbReference>
<dbReference type="PANTHER" id="PTHR39337">
    <property type="entry name" value="BLR5642 PROTEIN"/>
    <property type="match status" value="1"/>
</dbReference>
<organism evidence="1 2">
    <name type="scientific">Aquamicrobium ahrensii</name>
    <dbReference type="NCBI Taxonomy" id="469551"/>
    <lineage>
        <taxon>Bacteria</taxon>
        <taxon>Pseudomonadati</taxon>
        <taxon>Pseudomonadota</taxon>
        <taxon>Alphaproteobacteria</taxon>
        <taxon>Hyphomicrobiales</taxon>
        <taxon>Phyllobacteriaceae</taxon>
        <taxon>Aquamicrobium</taxon>
    </lineage>
</organism>
<evidence type="ECO:0000313" key="1">
    <source>
        <dbReference type="EMBL" id="MET3662487.1"/>
    </source>
</evidence>
<dbReference type="Pfam" id="PF04343">
    <property type="entry name" value="DUF488"/>
    <property type="match status" value="1"/>
</dbReference>
<dbReference type="EMBL" id="JBEPMN010000012">
    <property type="protein sequence ID" value="MET3662487.1"/>
    <property type="molecule type" value="Genomic_DNA"/>
</dbReference>
<protein>
    <submittedName>
        <fullName evidence="1">Uncharacterized protein (DUF488 family)</fullName>
    </submittedName>
</protein>
<evidence type="ECO:0000313" key="2">
    <source>
        <dbReference type="Proteomes" id="UP001549143"/>
    </source>
</evidence>
<reference evidence="1 2" key="1">
    <citation type="submission" date="2024-06" db="EMBL/GenBank/DDBJ databases">
        <title>Genomic Encyclopedia of Type Strains, Phase IV (KMG-IV): sequencing the most valuable type-strain genomes for metagenomic binning, comparative biology and taxonomic classification.</title>
        <authorList>
            <person name="Goeker M."/>
        </authorList>
    </citation>
    <scope>NUCLEOTIDE SEQUENCE [LARGE SCALE GENOMIC DNA]</scope>
    <source>
        <strain evidence="1 2">DSM 19730</strain>
    </source>
</reference>
<dbReference type="PANTHER" id="PTHR39337:SF1">
    <property type="entry name" value="BLR5642 PROTEIN"/>
    <property type="match status" value="1"/>
</dbReference>
<dbReference type="RefSeq" id="WP_354152340.1">
    <property type="nucleotide sequence ID" value="NZ_JBEPMN010000012.1"/>
</dbReference>